<dbReference type="InterPro" id="IPR001138">
    <property type="entry name" value="Zn2Cys6_DnaBD"/>
</dbReference>
<dbReference type="InterPro" id="IPR052360">
    <property type="entry name" value="Transcr_Regulatory_Proteins"/>
</dbReference>
<reference evidence="8 9" key="1">
    <citation type="journal article" date="2025" name="Microbiol. Resour. Announc.">
        <title>Draft genome sequences for Neonectria magnoliae and Neonectria punicea, canker pathogens of Liriodendron tulipifera and Acer saccharum in West Virginia.</title>
        <authorList>
            <person name="Petronek H.M."/>
            <person name="Kasson M.T."/>
            <person name="Metheny A.M."/>
            <person name="Stauder C.M."/>
            <person name="Lovett B."/>
            <person name="Lynch S.C."/>
            <person name="Garnas J.R."/>
            <person name="Kasson L.R."/>
            <person name="Stajich J.E."/>
        </authorList>
    </citation>
    <scope>NUCLEOTIDE SEQUENCE [LARGE SCALE GENOMIC DNA]</scope>
    <source>
        <strain evidence="8 9">NRRL 64651</strain>
    </source>
</reference>
<name>A0ABR1I5U0_9HYPO</name>
<evidence type="ECO:0000313" key="8">
    <source>
        <dbReference type="EMBL" id="KAK7428845.1"/>
    </source>
</evidence>
<keyword evidence="6" id="KW-0539">Nucleus</keyword>
<evidence type="ECO:0000256" key="6">
    <source>
        <dbReference type="ARBA" id="ARBA00023242"/>
    </source>
</evidence>
<evidence type="ECO:0000256" key="5">
    <source>
        <dbReference type="ARBA" id="ARBA00023163"/>
    </source>
</evidence>
<protein>
    <recommendedName>
        <fullName evidence="7">Zn(2)-C6 fungal-type domain-containing protein</fullName>
    </recommendedName>
</protein>
<feature type="domain" description="Zn(2)-C6 fungal-type" evidence="7">
    <location>
        <begin position="23"/>
        <end position="51"/>
    </location>
</feature>
<evidence type="ECO:0000313" key="9">
    <source>
        <dbReference type="Proteomes" id="UP001498421"/>
    </source>
</evidence>
<keyword evidence="1" id="KW-0479">Metal-binding</keyword>
<dbReference type="PANTHER" id="PTHR36206:SF13">
    <property type="entry name" value="TRANSCRIPTIONAL REGULATORY PROTEIN MOC3"/>
    <property type="match status" value="1"/>
</dbReference>
<proteinExistence type="predicted"/>
<dbReference type="EMBL" id="JAZAVK010000036">
    <property type="protein sequence ID" value="KAK7428845.1"/>
    <property type="molecule type" value="Genomic_DNA"/>
</dbReference>
<keyword evidence="4" id="KW-0238">DNA-binding</keyword>
<organism evidence="8 9">
    <name type="scientific">Neonectria magnoliae</name>
    <dbReference type="NCBI Taxonomy" id="2732573"/>
    <lineage>
        <taxon>Eukaryota</taxon>
        <taxon>Fungi</taxon>
        <taxon>Dikarya</taxon>
        <taxon>Ascomycota</taxon>
        <taxon>Pezizomycotina</taxon>
        <taxon>Sordariomycetes</taxon>
        <taxon>Hypocreomycetidae</taxon>
        <taxon>Hypocreales</taxon>
        <taxon>Nectriaceae</taxon>
        <taxon>Neonectria</taxon>
    </lineage>
</organism>
<sequence length="494" mass="55238">MAESVTKLKWTRARAPRVKTGIRHLKCDEGKPTCQRCHKDKLTCDGYATAVTRRPKYKPIVRPVSKLPIIAPTSRLLLPTPLSLQPDASTTELDLCYHVRVYTVLELANSLAPTEFWQKYALPLSHTYQPVESAICALGSAHKYFKRQDQMDLVTRQTWEEASVGQYNRAIRAAYQYTSSSERTLEVILTCCLIFICIENLHGRYENALRHLESAFSLLNASYQRGGLESSTTPGQQQDLTVFLGHIGSLLCGLASDMLFCMDDDISTKLVSGLIAWVEAQHPVDLEDTMTAFPSAQAAALALVRLQSICDAELCADSCSSSDGDSCHASASDCDSGDWLIQTLFDAWNARFRAFRAQFDHNMATKSEIHRVKILDPEQVTWEATMKQDSVNDDLDRSDCEKILQKAESLILVESTGLGRTFCFDGHLVPPVSLVIISCPDPDIQWKGVSLLRSMHRREGIWDSEEMARVYTTMITAKEKKLVSWGDIPGMCRA</sequence>
<keyword evidence="5" id="KW-0804">Transcription</keyword>
<keyword evidence="3" id="KW-0805">Transcription regulation</keyword>
<dbReference type="InterPro" id="IPR021858">
    <property type="entry name" value="Fun_TF"/>
</dbReference>
<dbReference type="Proteomes" id="UP001498421">
    <property type="component" value="Unassembled WGS sequence"/>
</dbReference>
<evidence type="ECO:0000259" key="7">
    <source>
        <dbReference type="Pfam" id="PF00172"/>
    </source>
</evidence>
<evidence type="ECO:0000256" key="4">
    <source>
        <dbReference type="ARBA" id="ARBA00023125"/>
    </source>
</evidence>
<evidence type="ECO:0000256" key="3">
    <source>
        <dbReference type="ARBA" id="ARBA00023015"/>
    </source>
</evidence>
<comment type="caution">
    <text evidence="8">The sequence shown here is derived from an EMBL/GenBank/DDBJ whole genome shotgun (WGS) entry which is preliminary data.</text>
</comment>
<evidence type="ECO:0000256" key="2">
    <source>
        <dbReference type="ARBA" id="ARBA00022833"/>
    </source>
</evidence>
<dbReference type="Pfam" id="PF11951">
    <property type="entry name" value="Fungal_trans_2"/>
    <property type="match status" value="1"/>
</dbReference>
<keyword evidence="2" id="KW-0862">Zinc</keyword>
<dbReference type="Pfam" id="PF00172">
    <property type="entry name" value="Zn_clus"/>
    <property type="match status" value="1"/>
</dbReference>
<dbReference type="CDD" id="cd00067">
    <property type="entry name" value="GAL4"/>
    <property type="match status" value="1"/>
</dbReference>
<gene>
    <name evidence="8" type="ORF">QQZ08_004615</name>
</gene>
<dbReference type="InterPro" id="IPR036864">
    <property type="entry name" value="Zn2-C6_fun-type_DNA-bd_sf"/>
</dbReference>
<accession>A0ABR1I5U0</accession>
<dbReference type="SUPFAM" id="SSF57701">
    <property type="entry name" value="Zn2/Cys6 DNA-binding domain"/>
    <property type="match status" value="1"/>
</dbReference>
<dbReference type="PANTHER" id="PTHR36206">
    <property type="entry name" value="ASPERCRYPTIN BIOSYNTHESIS CLUSTER-SPECIFIC TRANSCRIPTION REGULATOR ATNN-RELATED"/>
    <property type="match status" value="1"/>
</dbReference>
<evidence type="ECO:0000256" key="1">
    <source>
        <dbReference type="ARBA" id="ARBA00022723"/>
    </source>
</evidence>
<keyword evidence="9" id="KW-1185">Reference proteome</keyword>